<dbReference type="RefSeq" id="WP_089198377.1">
    <property type="nucleotide sequence ID" value="NZ_NHRJ02000001.1"/>
</dbReference>
<feature type="compositionally biased region" description="Pro residues" evidence="1">
    <location>
        <begin position="33"/>
        <end position="53"/>
    </location>
</feature>
<feature type="chain" id="PRO_5016179998" evidence="2">
    <location>
        <begin position="28"/>
        <end position="742"/>
    </location>
</feature>
<comment type="caution">
    <text evidence="3">The sequence shown here is derived from an EMBL/GenBank/DDBJ whole genome shotgun (WGS) entry which is preliminary data.</text>
</comment>
<dbReference type="AlphaFoldDB" id="A0A2W1NDL6"/>
<feature type="signal peptide" evidence="2">
    <location>
        <begin position="1"/>
        <end position="27"/>
    </location>
</feature>
<keyword evidence="2" id="KW-0732">Signal</keyword>
<accession>A0A2W1NDL6</accession>
<evidence type="ECO:0000313" key="4">
    <source>
        <dbReference type="Proteomes" id="UP000214746"/>
    </source>
</evidence>
<evidence type="ECO:0000256" key="2">
    <source>
        <dbReference type="SAM" id="SignalP"/>
    </source>
</evidence>
<dbReference type="OrthoDB" id="2675985at2"/>
<sequence length="742" mass="82083">MNMKKNAPCVVLLAAALTWSSVVPAFAAGSVPATPPASPPTPSTPVTPPPTTEPPDDGARPSDALTIGTGPALGQVKVNGDSYFELKNVTMLAEQKGKTVTFTVSVRNESSTDLLFIDYWVRLRTKSGNEITVRLMPQDQEKNKITAKSVEDINFYASVNGTTELTDLVFEFIEWDFSQPNFERKIGEVAVPADYTIVTPANDSHVIDMVGTEVKTSVKKVFTTKNDENYSPTVVLNMENVGNRAAAVPAYQYLLRTNEGYMYPLDAKKDKELVINPQVNEEIELSGSVPVTVSTEGWQLIIVQEAAEPKINIPIAYFQLPALSDLGEVATGVEHNFSNEDGTYTARLNSFQRVPFEDQDILNANITLINKGSEALPIPELTGYYMLDDAVKVEAQLIKTDKTIGLAKGAEASFQFVGKMPYTYQFSTVKLVLEEKTGEDETEELLEFAQSSELLGIPYMNVGEIYKVSSLGRNASYSVRSVTTYPGDTVDIFTVQMDATNLEQRFSDVSKLVAQLKAPDGTVYPATIAEIKNKVSPDATALLFLSTTLPKGLPTTNMNVMIGEAVTEDRYTGAEDKPDAYVNAAAFWLPAEDTTVKDNLLDVDLLPYSISINRINTWLSKDQLKLTFDYELKKQLFSEANMEGRKLVIGFEDEMGNKSFTREFDFKDFEAPDATESDVQSDENINKLRLGKHVAVKLIESDQDLIFNMETLKTYKVSIYDSFQGQKKLLASKKIDWFSTTD</sequence>
<dbReference type="Proteomes" id="UP000214746">
    <property type="component" value="Unassembled WGS sequence"/>
</dbReference>
<keyword evidence="4" id="KW-1185">Reference proteome</keyword>
<gene>
    <name evidence="3" type="ORF">CBW46_002210</name>
</gene>
<feature type="region of interest" description="Disordered" evidence="1">
    <location>
        <begin position="31"/>
        <end position="71"/>
    </location>
</feature>
<evidence type="ECO:0000313" key="3">
    <source>
        <dbReference type="EMBL" id="PZE22607.1"/>
    </source>
</evidence>
<evidence type="ECO:0000256" key="1">
    <source>
        <dbReference type="SAM" id="MobiDB-lite"/>
    </source>
</evidence>
<reference evidence="3" key="1">
    <citation type="submission" date="2018-06" db="EMBL/GenBank/DDBJ databases">
        <title>Paenibacillus xerothermodurans sp. nov. an extremely dry heat resistant spore forming bacterium isolated from the soil of Cape Canaveral, Florida.</title>
        <authorList>
            <person name="Seuylemezian A."/>
            <person name="Kaur N."/>
            <person name="Patil P."/>
            <person name="Patil P."/>
            <person name="Mayilraj S."/>
            <person name="Vaishampayan P."/>
        </authorList>
    </citation>
    <scope>NUCLEOTIDE SEQUENCE [LARGE SCALE GENOMIC DNA]</scope>
    <source>
        <strain evidence="3">ATCC 27380</strain>
    </source>
</reference>
<protein>
    <submittedName>
        <fullName evidence="3">Uncharacterized protein</fullName>
    </submittedName>
</protein>
<proteinExistence type="predicted"/>
<dbReference type="EMBL" id="NHRJ02000001">
    <property type="protein sequence ID" value="PZE22607.1"/>
    <property type="molecule type" value="Genomic_DNA"/>
</dbReference>
<name>A0A2W1NDL6_PAEXE</name>
<organism evidence="3 4">
    <name type="scientific">Paenibacillus xerothermodurans</name>
    <dbReference type="NCBI Taxonomy" id="1977292"/>
    <lineage>
        <taxon>Bacteria</taxon>
        <taxon>Bacillati</taxon>
        <taxon>Bacillota</taxon>
        <taxon>Bacilli</taxon>
        <taxon>Bacillales</taxon>
        <taxon>Paenibacillaceae</taxon>
        <taxon>Paenibacillus</taxon>
    </lineage>
</organism>